<evidence type="ECO:0000313" key="4">
    <source>
        <dbReference type="Proteomes" id="UP000297299"/>
    </source>
</evidence>
<sequence>MSSTSYSWSNAAAIARKANRATGENKFSTLQTFLIALGVLIVFGILDNITPLWSVLGIKSRPEDSESIDFEEYTPIPATQQPLMTPAAPRRNPGGRGRKQAQNEESSMTPTTLRRSSRVRELMTKNGLPTPVSTPTISKRNTKAKAKFIKAAPPDDFFEPVSTPTGRKKVIKGREKQIILDEYEAFMNEPEEKKAKKASKNGFDYEGYSTPWTATQRKNVGKGKFGKVVKGKGKKQG</sequence>
<dbReference type="Proteomes" id="UP000297299">
    <property type="component" value="Unassembled WGS sequence"/>
</dbReference>
<comment type="caution">
    <text evidence="3">The sequence shown here is derived from an EMBL/GenBank/DDBJ whole genome shotgun (WGS) entry which is preliminary data.</text>
</comment>
<accession>A0A4Y8CKN7</accession>
<keyword evidence="4" id="KW-1185">Reference proteome</keyword>
<protein>
    <submittedName>
        <fullName evidence="3">Uncharacterized protein</fullName>
    </submittedName>
</protein>
<organism evidence="3 4">
    <name type="scientific">Botryotinia calthae</name>
    <dbReference type="NCBI Taxonomy" id="38488"/>
    <lineage>
        <taxon>Eukaryota</taxon>
        <taxon>Fungi</taxon>
        <taxon>Dikarya</taxon>
        <taxon>Ascomycota</taxon>
        <taxon>Pezizomycotina</taxon>
        <taxon>Leotiomycetes</taxon>
        <taxon>Helotiales</taxon>
        <taxon>Sclerotiniaceae</taxon>
        <taxon>Botryotinia</taxon>
    </lineage>
</organism>
<name>A0A4Y8CKN7_9HELO</name>
<gene>
    <name evidence="3" type="ORF">BOTCAL_0555g00040</name>
</gene>
<dbReference type="EMBL" id="PHWZ01000553">
    <property type="protein sequence ID" value="TEY36373.1"/>
    <property type="molecule type" value="Genomic_DNA"/>
</dbReference>
<keyword evidence="2" id="KW-1133">Transmembrane helix</keyword>
<keyword evidence="2" id="KW-0472">Membrane</keyword>
<feature type="transmembrane region" description="Helical" evidence="2">
    <location>
        <begin position="33"/>
        <end position="56"/>
    </location>
</feature>
<proteinExistence type="predicted"/>
<evidence type="ECO:0000256" key="1">
    <source>
        <dbReference type="SAM" id="MobiDB-lite"/>
    </source>
</evidence>
<feature type="compositionally biased region" description="Polar residues" evidence="1">
    <location>
        <begin position="103"/>
        <end position="114"/>
    </location>
</feature>
<evidence type="ECO:0000313" key="3">
    <source>
        <dbReference type="EMBL" id="TEY36373.1"/>
    </source>
</evidence>
<dbReference type="AlphaFoldDB" id="A0A4Y8CKN7"/>
<keyword evidence="2" id="KW-0812">Transmembrane</keyword>
<feature type="region of interest" description="Disordered" evidence="1">
    <location>
        <begin position="75"/>
        <end position="141"/>
    </location>
</feature>
<evidence type="ECO:0000256" key="2">
    <source>
        <dbReference type="SAM" id="Phobius"/>
    </source>
</evidence>
<dbReference type="OrthoDB" id="3551790at2759"/>
<reference evidence="3 4" key="1">
    <citation type="submission" date="2017-11" db="EMBL/GenBank/DDBJ databases">
        <title>Comparative genomics of Botrytis spp.</title>
        <authorList>
            <person name="Valero-Jimenez C.A."/>
            <person name="Tapia P."/>
            <person name="Veloso J."/>
            <person name="Silva-Moreno E."/>
            <person name="Staats M."/>
            <person name="Valdes J.H."/>
            <person name="Van Kan J.A.L."/>
        </authorList>
    </citation>
    <scope>NUCLEOTIDE SEQUENCE [LARGE SCALE GENOMIC DNA]</scope>
    <source>
        <strain evidence="3 4">MUCL2830</strain>
    </source>
</reference>